<dbReference type="GO" id="GO:0005634">
    <property type="term" value="C:nucleus"/>
    <property type="evidence" value="ECO:0007669"/>
    <property type="project" value="TreeGrafter"/>
</dbReference>
<dbReference type="PANTHER" id="PTHR14694:SF1">
    <property type="entry name" value="CALCIUM-RESPONSIVE TRANSCRIPTION FACTOR"/>
    <property type="match status" value="1"/>
</dbReference>
<dbReference type="InterPro" id="IPR029309">
    <property type="entry name" value="CaRF"/>
</dbReference>
<evidence type="ECO:0008006" key="3">
    <source>
        <dbReference type="Google" id="ProtNLM"/>
    </source>
</evidence>
<proteinExistence type="predicted"/>
<reference evidence="1" key="2">
    <citation type="submission" date="2020-11" db="EMBL/GenBank/DDBJ databases">
        <authorList>
            <person name="McCartney M.A."/>
            <person name="Auch B."/>
            <person name="Kono T."/>
            <person name="Mallez S."/>
            <person name="Becker A."/>
            <person name="Gohl D.M."/>
            <person name="Silverstein K.A.T."/>
            <person name="Koren S."/>
            <person name="Bechman K.B."/>
            <person name="Herman A."/>
            <person name="Abrahante J.E."/>
            <person name="Garbe J."/>
        </authorList>
    </citation>
    <scope>NUCLEOTIDE SEQUENCE</scope>
    <source>
        <strain evidence="1">Duluth1</strain>
        <tissue evidence="1">Whole animal</tissue>
    </source>
</reference>
<name>A0A9D4S200_DREPO</name>
<gene>
    <name evidence="1" type="ORF">DPMN_013006</name>
</gene>
<dbReference type="EMBL" id="JAIWYP010000001">
    <property type="protein sequence ID" value="KAH3888961.1"/>
    <property type="molecule type" value="Genomic_DNA"/>
</dbReference>
<evidence type="ECO:0000313" key="2">
    <source>
        <dbReference type="Proteomes" id="UP000828390"/>
    </source>
</evidence>
<keyword evidence="2" id="KW-1185">Reference proteome</keyword>
<accession>A0A9D4S200</accession>
<reference evidence="1" key="1">
    <citation type="journal article" date="2019" name="bioRxiv">
        <title>The Genome of the Zebra Mussel, Dreissena polymorpha: A Resource for Invasive Species Research.</title>
        <authorList>
            <person name="McCartney M.A."/>
            <person name="Auch B."/>
            <person name="Kono T."/>
            <person name="Mallez S."/>
            <person name="Zhang Y."/>
            <person name="Obille A."/>
            <person name="Becker A."/>
            <person name="Abrahante J.E."/>
            <person name="Garbe J."/>
            <person name="Badalamenti J.P."/>
            <person name="Herman A."/>
            <person name="Mangelson H."/>
            <person name="Liachko I."/>
            <person name="Sullivan S."/>
            <person name="Sone E.D."/>
            <person name="Koren S."/>
            <person name="Silverstein K.A.T."/>
            <person name="Beckman K.B."/>
            <person name="Gohl D.M."/>
        </authorList>
    </citation>
    <scope>NUCLEOTIDE SEQUENCE</scope>
    <source>
        <strain evidence="1">Duluth1</strain>
        <tissue evidence="1">Whole animal</tissue>
    </source>
</reference>
<dbReference type="GO" id="GO:0000981">
    <property type="term" value="F:DNA-binding transcription factor activity, RNA polymerase II-specific"/>
    <property type="evidence" value="ECO:0007669"/>
    <property type="project" value="TreeGrafter"/>
</dbReference>
<comment type="caution">
    <text evidence="1">The sequence shown here is derived from an EMBL/GenBank/DDBJ whole genome shotgun (WGS) entry which is preliminary data.</text>
</comment>
<sequence>MISTDDQITCGGQDGLTSVIEISPSNVLSLSPGAGLADDDNEVVSSTGGLANQAVLVSPTMSNETLQSLLASPSLLQSHGHLGLLDGIHIILPGHTGMFPAHGTDSMLPRIWHVINPDDGIITVAGDSITDQGETEPGEVSSTTGHMDLMDTTPDDLPEMLMPPPTQPLPVGCPSWAARLKNCEKIGDYYRGYVDTEVEMDILLTYHKQATQSFWGTRQSPSPAKQSTRFMWKSQYVPFDGVPFVNAGSRAVVMECQFGPRRKGGLAKKALEMENNEYRQTCPARIYIKKVRKFPEFRIDPNLDKRAAKIAMDKAFHALKQQNIDKIGQDRFYAQLPTVAAHEFHEEIANRSGMHIGMSQRSQSKESQTPPDIVSETQELENRKKQRLHPLVAQKIRDIVSNGEAQVYHVRRQLRMYVCRDLLSASPDSHISRHDLSLFPTITDLKNHIHQAVKDIENGTLPLTATGLNHVNLDAAGSSNDSLMTDLWSDMTSMSSGPIPETVTVTLTQAPGEDGEHVISRIETHMSDGSTQISTTLTPETAQLLARLNPHMFPPASLSQLKVQSAEHSGGVDIARHGLALTPDMDHSNAFSGLDIQDSETNLSNTGPILSINIQQSDPMVPPGKFN</sequence>
<organism evidence="1 2">
    <name type="scientific">Dreissena polymorpha</name>
    <name type="common">Zebra mussel</name>
    <name type="synonym">Mytilus polymorpha</name>
    <dbReference type="NCBI Taxonomy" id="45954"/>
    <lineage>
        <taxon>Eukaryota</taxon>
        <taxon>Metazoa</taxon>
        <taxon>Spiralia</taxon>
        <taxon>Lophotrochozoa</taxon>
        <taxon>Mollusca</taxon>
        <taxon>Bivalvia</taxon>
        <taxon>Autobranchia</taxon>
        <taxon>Heteroconchia</taxon>
        <taxon>Euheterodonta</taxon>
        <taxon>Imparidentia</taxon>
        <taxon>Neoheterodontei</taxon>
        <taxon>Myida</taxon>
        <taxon>Dreissenoidea</taxon>
        <taxon>Dreissenidae</taxon>
        <taxon>Dreissena</taxon>
    </lineage>
</organism>
<dbReference type="AlphaFoldDB" id="A0A9D4S200"/>
<dbReference type="PANTHER" id="PTHR14694">
    <property type="entry name" value="CALCIUM-RESPONSIVE TRANSCRIPTION FACTOR"/>
    <property type="match status" value="1"/>
</dbReference>
<dbReference type="Proteomes" id="UP000828390">
    <property type="component" value="Unassembled WGS sequence"/>
</dbReference>
<dbReference type="Pfam" id="PF15299">
    <property type="entry name" value="ALS2CR8"/>
    <property type="match status" value="1"/>
</dbReference>
<evidence type="ECO:0000313" key="1">
    <source>
        <dbReference type="EMBL" id="KAH3888961.1"/>
    </source>
</evidence>
<protein>
    <recommendedName>
        <fullName evidence="3">Calcium-responsive transcription factor</fullName>
    </recommendedName>
</protein>
<dbReference type="GO" id="GO:0000978">
    <property type="term" value="F:RNA polymerase II cis-regulatory region sequence-specific DNA binding"/>
    <property type="evidence" value="ECO:0007669"/>
    <property type="project" value="TreeGrafter"/>
</dbReference>